<keyword evidence="1" id="KW-0863">Zinc-finger</keyword>
<evidence type="ECO:0000259" key="3">
    <source>
        <dbReference type="PROSITE" id="PS50157"/>
    </source>
</evidence>
<comment type="caution">
    <text evidence="4">The sequence shown here is derived from an EMBL/GenBank/DDBJ whole genome shotgun (WGS) entry which is preliminary data.</text>
</comment>
<feature type="region of interest" description="Disordered" evidence="2">
    <location>
        <begin position="268"/>
        <end position="287"/>
    </location>
</feature>
<dbReference type="Gene3D" id="3.30.160.60">
    <property type="entry name" value="Classic Zinc Finger"/>
    <property type="match status" value="1"/>
</dbReference>
<dbReference type="InterPro" id="IPR036236">
    <property type="entry name" value="Znf_C2H2_sf"/>
</dbReference>
<feature type="region of interest" description="Disordered" evidence="2">
    <location>
        <begin position="68"/>
        <end position="121"/>
    </location>
</feature>
<feature type="compositionally biased region" description="Polar residues" evidence="2">
    <location>
        <begin position="74"/>
        <end position="106"/>
    </location>
</feature>
<dbReference type="InterPro" id="IPR057026">
    <property type="entry name" value="Znf-C2H2_ascomycetes"/>
</dbReference>
<organism evidence="4 5">
    <name type="scientific">Lithohypha guttulata</name>
    <dbReference type="NCBI Taxonomy" id="1690604"/>
    <lineage>
        <taxon>Eukaryota</taxon>
        <taxon>Fungi</taxon>
        <taxon>Dikarya</taxon>
        <taxon>Ascomycota</taxon>
        <taxon>Pezizomycotina</taxon>
        <taxon>Eurotiomycetes</taxon>
        <taxon>Chaetothyriomycetidae</taxon>
        <taxon>Chaetothyriales</taxon>
        <taxon>Trichomeriaceae</taxon>
        <taxon>Lithohypha</taxon>
    </lineage>
</organism>
<feature type="domain" description="C2H2-type" evidence="3">
    <location>
        <begin position="354"/>
        <end position="382"/>
    </location>
</feature>
<feature type="compositionally biased region" description="Low complexity" evidence="2">
    <location>
        <begin position="111"/>
        <end position="120"/>
    </location>
</feature>
<keyword evidence="1" id="KW-0479">Metal-binding</keyword>
<feature type="compositionally biased region" description="Basic and acidic residues" evidence="2">
    <location>
        <begin position="179"/>
        <end position="190"/>
    </location>
</feature>
<evidence type="ECO:0000256" key="1">
    <source>
        <dbReference type="PROSITE-ProRule" id="PRU00042"/>
    </source>
</evidence>
<feature type="region of interest" description="Disordered" evidence="2">
    <location>
        <begin position="479"/>
        <end position="522"/>
    </location>
</feature>
<feature type="compositionally biased region" description="Polar residues" evidence="2">
    <location>
        <begin position="486"/>
        <end position="508"/>
    </location>
</feature>
<protein>
    <recommendedName>
        <fullName evidence="3">C2H2-type domain-containing protein</fullName>
    </recommendedName>
</protein>
<evidence type="ECO:0000313" key="5">
    <source>
        <dbReference type="Proteomes" id="UP001345013"/>
    </source>
</evidence>
<evidence type="ECO:0000313" key="4">
    <source>
        <dbReference type="EMBL" id="KAK5100038.1"/>
    </source>
</evidence>
<dbReference type="SUPFAM" id="SSF57667">
    <property type="entry name" value="beta-beta-alpha zinc fingers"/>
    <property type="match status" value="1"/>
</dbReference>
<keyword evidence="1" id="KW-0862">Zinc</keyword>
<feature type="compositionally biased region" description="Basic and acidic residues" evidence="2">
    <location>
        <begin position="161"/>
        <end position="171"/>
    </location>
</feature>
<keyword evidence="5" id="KW-1185">Reference proteome</keyword>
<sequence>MDTDYESSSQPQLPLHIATGSPFPSLRGRPPSSSDINQRLHGENPLAQQNHSLSTHAYDKHLLLKIGKSHSRGHSQSDSGDQPSKLSIQTRGPNLQTRPIQESSSWDKYMASPSSAASSANRFSWREYSMDPRIPVSESTLYGIDPDLTTKPRTVSTHSPENNRTRSERGSYDSAYSASDEHSFTDDKPRPIAYHGIKRRALSPPHQAGHEQGQEPLKRLQSRPDLQATAANQSFKASSLSSSASSNNYHSYASSNMLSSASSMTSISSLDTPLSREPSRQLFSSPISANSTSGVAILPLRRAPELANRVPIQADLRAEPSRIGNYWMCACCPKKPRKFDSEEQLRTHENEKQYTCTYCNNRFKNKNEAERHQNSLHLRKQSWSCATISTFWAAFHPPAVSNSRNLAVAICGFCGEEFSDRPPNWEERIEHLTNVHKFGECNATKKFYRADHFRQHLKHSHAGKSGKWTNILENKCQREEALSEPASLSPTASEHSQSGRLANPTDASPSGVETIDEVWEES</sequence>
<feature type="region of interest" description="Disordered" evidence="2">
    <location>
        <begin position="138"/>
        <end position="191"/>
    </location>
</feature>
<feature type="compositionally biased region" description="Polar residues" evidence="2">
    <location>
        <begin position="1"/>
        <end position="12"/>
    </location>
</feature>
<dbReference type="PROSITE" id="PS00028">
    <property type="entry name" value="ZINC_FINGER_C2H2_1"/>
    <property type="match status" value="1"/>
</dbReference>
<feature type="region of interest" description="Disordered" evidence="2">
    <location>
        <begin position="1"/>
        <end position="49"/>
    </location>
</feature>
<gene>
    <name evidence="4" type="ORF">LTR24_001103</name>
</gene>
<proteinExistence type="predicted"/>
<feature type="compositionally biased region" description="Polar residues" evidence="2">
    <location>
        <begin position="151"/>
        <end position="160"/>
    </location>
</feature>
<evidence type="ECO:0000256" key="2">
    <source>
        <dbReference type="SAM" id="MobiDB-lite"/>
    </source>
</evidence>
<dbReference type="EMBL" id="JAVRRG010000008">
    <property type="protein sequence ID" value="KAK5100038.1"/>
    <property type="molecule type" value="Genomic_DNA"/>
</dbReference>
<dbReference type="SMART" id="SM00355">
    <property type="entry name" value="ZnF_C2H2"/>
    <property type="match status" value="3"/>
</dbReference>
<name>A0ABR0KLG1_9EURO</name>
<dbReference type="Pfam" id="PF24537">
    <property type="entry name" value="zf-C2H2_fungi"/>
    <property type="match status" value="1"/>
</dbReference>
<dbReference type="Proteomes" id="UP001345013">
    <property type="component" value="Unassembled WGS sequence"/>
</dbReference>
<accession>A0ABR0KLG1</accession>
<dbReference type="InterPro" id="IPR013087">
    <property type="entry name" value="Znf_C2H2_type"/>
</dbReference>
<reference evidence="4 5" key="1">
    <citation type="submission" date="2023-08" db="EMBL/GenBank/DDBJ databases">
        <title>Black Yeasts Isolated from many extreme environments.</title>
        <authorList>
            <person name="Coleine C."/>
            <person name="Stajich J.E."/>
            <person name="Selbmann L."/>
        </authorList>
    </citation>
    <scope>NUCLEOTIDE SEQUENCE [LARGE SCALE GENOMIC DNA]</scope>
    <source>
        <strain evidence="4 5">CCFEE 5885</strain>
    </source>
</reference>
<dbReference type="PROSITE" id="PS50157">
    <property type="entry name" value="ZINC_FINGER_C2H2_2"/>
    <property type="match status" value="1"/>
</dbReference>